<evidence type="ECO:0000256" key="1">
    <source>
        <dbReference type="SAM" id="SignalP"/>
    </source>
</evidence>
<comment type="caution">
    <text evidence="3">The sequence shown here is derived from an EMBL/GenBank/DDBJ whole genome shotgun (WGS) entry which is preliminary data.</text>
</comment>
<feature type="domain" description="Peptidoglycan binding-like" evidence="2">
    <location>
        <begin position="57"/>
        <end position="112"/>
    </location>
</feature>
<dbReference type="InterPro" id="IPR002477">
    <property type="entry name" value="Peptidoglycan-bd-like"/>
</dbReference>
<dbReference type="GO" id="GO:0016787">
    <property type="term" value="F:hydrolase activity"/>
    <property type="evidence" value="ECO:0007669"/>
    <property type="project" value="UniProtKB-KW"/>
</dbReference>
<protein>
    <submittedName>
        <fullName evidence="3">Peptidoglycan hydrolase-like protein with peptidoglycan-binding domain</fullName>
    </submittedName>
</protein>
<feature type="signal peptide" evidence="1">
    <location>
        <begin position="1"/>
        <end position="30"/>
    </location>
</feature>
<dbReference type="Gene3D" id="1.10.101.10">
    <property type="entry name" value="PGBD-like superfamily/PGBD"/>
    <property type="match status" value="2"/>
</dbReference>
<accession>A0A562V470</accession>
<dbReference type="RefSeq" id="WP_147139987.1">
    <property type="nucleotide sequence ID" value="NZ_BAABIJ010000002.1"/>
</dbReference>
<evidence type="ECO:0000313" key="4">
    <source>
        <dbReference type="Proteomes" id="UP000321617"/>
    </source>
</evidence>
<dbReference type="InterPro" id="IPR036365">
    <property type="entry name" value="PGBD-like_sf"/>
</dbReference>
<proteinExistence type="predicted"/>
<dbReference type="SUPFAM" id="SSF47090">
    <property type="entry name" value="PGBD-like"/>
    <property type="match status" value="2"/>
</dbReference>
<organism evidence="3 4">
    <name type="scientific">Stackebrandtia albiflava</name>
    <dbReference type="NCBI Taxonomy" id="406432"/>
    <lineage>
        <taxon>Bacteria</taxon>
        <taxon>Bacillati</taxon>
        <taxon>Actinomycetota</taxon>
        <taxon>Actinomycetes</taxon>
        <taxon>Glycomycetales</taxon>
        <taxon>Glycomycetaceae</taxon>
        <taxon>Stackebrandtia</taxon>
    </lineage>
</organism>
<dbReference type="OrthoDB" id="5620138at2"/>
<feature type="chain" id="PRO_5022060598" evidence="1">
    <location>
        <begin position="31"/>
        <end position="179"/>
    </location>
</feature>
<keyword evidence="4" id="KW-1185">Reference proteome</keyword>
<keyword evidence="3" id="KW-0378">Hydrolase</keyword>
<keyword evidence="1" id="KW-0732">Signal</keyword>
<reference evidence="3 4" key="1">
    <citation type="journal article" date="2013" name="Stand. Genomic Sci.">
        <title>Genomic Encyclopedia of Type Strains, Phase I: The one thousand microbial genomes (KMG-I) project.</title>
        <authorList>
            <person name="Kyrpides N.C."/>
            <person name="Woyke T."/>
            <person name="Eisen J.A."/>
            <person name="Garrity G."/>
            <person name="Lilburn T.G."/>
            <person name="Beck B.J."/>
            <person name="Whitman W.B."/>
            <person name="Hugenholtz P."/>
            <person name="Klenk H.P."/>
        </authorList>
    </citation>
    <scope>NUCLEOTIDE SEQUENCE [LARGE SCALE GENOMIC DNA]</scope>
    <source>
        <strain evidence="3 4">DSM 45044</strain>
    </source>
</reference>
<feature type="domain" description="Peptidoglycan binding-like" evidence="2">
    <location>
        <begin position="121"/>
        <end position="175"/>
    </location>
</feature>
<dbReference type="EMBL" id="VLLL01000006">
    <property type="protein sequence ID" value="TWJ12684.1"/>
    <property type="molecule type" value="Genomic_DNA"/>
</dbReference>
<dbReference type="AlphaFoldDB" id="A0A562V470"/>
<evidence type="ECO:0000259" key="2">
    <source>
        <dbReference type="Pfam" id="PF01471"/>
    </source>
</evidence>
<evidence type="ECO:0000313" key="3">
    <source>
        <dbReference type="EMBL" id="TWJ12684.1"/>
    </source>
</evidence>
<sequence length="179" mass="18065">MSLQTRFRAATVAAVLAVLVGTGTATAVSAAPVPSAGTESAAVAAIPAWPVLRQGSTGADVRTAQLLLTARGFATTADGQYGPGTASSVARFQTSRGLAADGVIGARTWSALIVTISEGARGDAVRALQVQLNNLGASLAVDGVFGGMTASTVRFWQSHMGLTVDGIVGPQTWRAFIGH</sequence>
<gene>
    <name evidence="3" type="ORF">LX16_3447</name>
</gene>
<name>A0A562V470_9ACTN</name>
<dbReference type="Proteomes" id="UP000321617">
    <property type="component" value="Unassembled WGS sequence"/>
</dbReference>
<dbReference type="InterPro" id="IPR036366">
    <property type="entry name" value="PGBDSf"/>
</dbReference>
<dbReference type="Pfam" id="PF01471">
    <property type="entry name" value="PG_binding_1"/>
    <property type="match status" value="2"/>
</dbReference>